<evidence type="ECO:0000313" key="14">
    <source>
        <dbReference type="Proteomes" id="UP000318582"/>
    </source>
</evidence>
<dbReference type="Proteomes" id="UP000318582">
    <property type="component" value="Unassembled WGS sequence"/>
</dbReference>
<comment type="cofactor">
    <cofactor evidence="1">
        <name>FAD</name>
        <dbReference type="ChEBI" id="CHEBI:57692"/>
    </cofactor>
</comment>
<feature type="domain" description="Acyltransferase MbtK/IucB-like conserved" evidence="12">
    <location>
        <begin position="538"/>
        <end position="584"/>
    </location>
</feature>
<evidence type="ECO:0000256" key="2">
    <source>
        <dbReference type="ARBA" id="ARBA00004924"/>
    </source>
</evidence>
<dbReference type="InterPro" id="IPR019432">
    <property type="entry name" value="Acyltransferase_MbtK/IucB-like"/>
</dbReference>
<keyword evidence="5" id="KW-0285">Flavoprotein</keyword>
<evidence type="ECO:0000313" key="13">
    <source>
        <dbReference type="EMBL" id="TPX56980.1"/>
    </source>
</evidence>
<dbReference type="SUPFAM" id="SSF55729">
    <property type="entry name" value="Acyl-CoA N-acyltransferases (Nat)"/>
    <property type="match status" value="1"/>
</dbReference>
<dbReference type="SUPFAM" id="SSF51905">
    <property type="entry name" value="FAD/NAD(P)-binding domain"/>
    <property type="match status" value="2"/>
</dbReference>
<dbReference type="AlphaFoldDB" id="A0A507E1L9"/>
<proteinExistence type="inferred from homology"/>
<comment type="catalytic activity">
    <reaction evidence="10">
        <text>L-ornithine + NADH + O2 = N(5)-hydroxy-L-ornithine + NAD(+) + H2O</text>
        <dbReference type="Rhea" id="RHEA:41512"/>
        <dbReference type="ChEBI" id="CHEBI:15377"/>
        <dbReference type="ChEBI" id="CHEBI:15379"/>
        <dbReference type="ChEBI" id="CHEBI:46911"/>
        <dbReference type="ChEBI" id="CHEBI:57540"/>
        <dbReference type="ChEBI" id="CHEBI:57945"/>
        <dbReference type="ChEBI" id="CHEBI:78275"/>
        <dbReference type="EC" id="1.14.13.196"/>
    </reaction>
</comment>
<evidence type="ECO:0000256" key="6">
    <source>
        <dbReference type="ARBA" id="ARBA00022827"/>
    </source>
</evidence>
<keyword evidence="8" id="KW-0560">Oxidoreductase</keyword>
<feature type="region of interest" description="Disordered" evidence="11">
    <location>
        <begin position="475"/>
        <end position="515"/>
    </location>
</feature>
<dbReference type="Pfam" id="PF13523">
    <property type="entry name" value="Acetyltransf_8"/>
    <property type="match status" value="1"/>
</dbReference>
<keyword evidence="6" id="KW-0274">FAD</keyword>
<dbReference type="GO" id="GO:0016746">
    <property type="term" value="F:acyltransferase activity"/>
    <property type="evidence" value="ECO:0007669"/>
    <property type="project" value="InterPro"/>
</dbReference>
<dbReference type="Pfam" id="PF13434">
    <property type="entry name" value="Lys_Orn_oxgnase"/>
    <property type="match status" value="1"/>
</dbReference>
<dbReference type="PRINTS" id="PR00368">
    <property type="entry name" value="FADPNR"/>
</dbReference>
<evidence type="ECO:0000256" key="9">
    <source>
        <dbReference type="ARBA" id="ARBA00047598"/>
    </source>
</evidence>
<reference evidence="13 14" key="1">
    <citation type="journal article" date="2019" name="Sci. Rep.">
        <title>Comparative genomics of chytrid fungi reveal insights into the obligate biotrophic and pathogenic lifestyle of Synchytrium endobioticum.</title>
        <authorList>
            <person name="van de Vossenberg B.T.L.H."/>
            <person name="Warris S."/>
            <person name="Nguyen H.D.T."/>
            <person name="van Gent-Pelzer M.P.E."/>
            <person name="Joly D.L."/>
            <person name="van de Geest H.C."/>
            <person name="Bonants P.J.M."/>
            <person name="Smith D.S."/>
            <person name="Levesque C.A."/>
            <person name="van der Lee T.A.J."/>
        </authorList>
    </citation>
    <scope>NUCLEOTIDE SEQUENCE [LARGE SCALE GENOMIC DNA]</scope>
    <source>
        <strain evidence="13 14">CBS 809.83</strain>
    </source>
</reference>
<dbReference type="InterPro" id="IPR025700">
    <property type="entry name" value="Lys/Orn_oxygenase"/>
</dbReference>
<evidence type="ECO:0000256" key="7">
    <source>
        <dbReference type="ARBA" id="ARBA00022857"/>
    </source>
</evidence>
<sequence length="712" mass="79406">MSPSAVSQRASQEQHQEQEAGQEHCYDVLCVGFGPASLSLATAMADTGAIALATNNKKADRLAVKFIEKQPSFLWHGGMLIDGTKMQISFLKDLATLRDPTSRFTFLNYLHQNKRLVPFTNRASWNPYRVEFNDYLSWVARHFDHCCDYGEQVLSVEPVIKNATTGSVDELLVTSLETATNKRITRRAKNIVVAIGGQPRYPPFALKYLDPASPHTHPRITHSSQYTHRVSKVLPDPGCTLNLAVVGAGQSAAEVFVDLTRRYPNATVTLIFRDSALRPSDASPFVNEVFDPDRRETFFSMTPDQRTSALCRDAATNYSVVNPTLIEDIYDMMYRQQLPGSETKPKHSLLPSHNVVDLVDSDTNGVSLVLESILTGNRSTKHFAAVFLGTGYVRQTHLDILKPIHKYLPDHQITVTRNYRLNTVDSFTPGVYLQGCCERTHGLSDTLLSVLSVRGGEVLADIEAHTKAPIAKAAEKSRLKTSQIATLPDSPPPSPPVSSQANPSETRSDFSLGRSGTQSPAILFSKHIPHLNETLTLRVAALSDVPLLTEWHNKPRVAHFWNERGDEKHHHAYLSGILASPHSIPVLALFDSEPFAYFEVYDPVHSPLGKQYEHRPHDRGIHMLVGSDSHRGPHRVAAWLPGLLEYCFEDPRTTRVVSEPRIDNGRMVGYLANYGFAFWGARDLGHKVAAVMGCERQRWEAMKGRDVDIDRK</sequence>
<organism evidence="13 14">
    <name type="scientific">Powellomyces hirtus</name>
    <dbReference type="NCBI Taxonomy" id="109895"/>
    <lineage>
        <taxon>Eukaryota</taxon>
        <taxon>Fungi</taxon>
        <taxon>Fungi incertae sedis</taxon>
        <taxon>Chytridiomycota</taxon>
        <taxon>Chytridiomycota incertae sedis</taxon>
        <taxon>Chytridiomycetes</taxon>
        <taxon>Spizellomycetales</taxon>
        <taxon>Powellomycetaceae</taxon>
        <taxon>Powellomyces</taxon>
    </lineage>
</organism>
<comment type="catalytic activity">
    <reaction evidence="9">
        <text>L-ornithine + NADPH + O2 = N(5)-hydroxy-L-ornithine + NADP(+) + H2O</text>
        <dbReference type="Rhea" id="RHEA:41508"/>
        <dbReference type="ChEBI" id="CHEBI:15377"/>
        <dbReference type="ChEBI" id="CHEBI:15379"/>
        <dbReference type="ChEBI" id="CHEBI:46911"/>
        <dbReference type="ChEBI" id="CHEBI:57783"/>
        <dbReference type="ChEBI" id="CHEBI:58349"/>
        <dbReference type="ChEBI" id="CHEBI:78275"/>
        <dbReference type="EC" id="1.14.13.196"/>
    </reaction>
</comment>
<dbReference type="GO" id="GO:0016491">
    <property type="term" value="F:oxidoreductase activity"/>
    <property type="evidence" value="ECO:0007669"/>
    <property type="project" value="UniProtKB-KW"/>
</dbReference>
<evidence type="ECO:0000256" key="1">
    <source>
        <dbReference type="ARBA" id="ARBA00001974"/>
    </source>
</evidence>
<dbReference type="EMBL" id="QEAQ01000061">
    <property type="protein sequence ID" value="TPX56980.1"/>
    <property type="molecule type" value="Genomic_DNA"/>
</dbReference>
<dbReference type="PANTHER" id="PTHR42802">
    <property type="entry name" value="MONOOXYGENASE"/>
    <property type="match status" value="1"/>
</dbReference>
<comment type="pathway">
    <text evidence="2">Siderophore biosynthesis.</text>
</comment>
<evidence type="ECO:0000256" key="8">
    <source>
        <dbReference type="ARBA" id="ARBA00023002"/>
    </source>
</evidence>
<evidence type="ECO:0000256" key="4">
    <source>
        <dbReference type="ARBA" id="ARBA00012881"/>
    </source>
</evidence>
<gene>
    <name evidence="13" type="ORF">PhCBS80983_g04179</name>
</gene>
<keyword evidence="14" id="KW-1185">Reference proteome</keyword>
<dbReference type="Gene3D" id="3.50.50.60">
    <property type="entry name" value="FAD/NAD(P)-binding domain"/>
    <property type="match status" value="1"/>
</dbReference>
<dbReference type="SMART" id="SM01006">
    <property type="entry name" value="AlcB"/>
    <property type="match status" value="1"/>
</dbReference>
<evidence type="ECO:0000256" key="10">
    <source>
        <dbReference type="ARBA" id="ARBA00049248"/>
    </source>
</evidence>
<evidence type="ECO:0000256" key="3">
    <source>
        <dbReference type="ARBA" id="ARBA00007588"/>
    </source>
</evidence>
<dbReference type="InterPro" id="IPR016181">
    <property type="entry name" value="Acyl_CoA_acyltransferase"/>
</dbReference>
<name>A0A507E1L9_9FUNG</name>
<dbReference type="InterPro" id="IPR036188">
    <property type="entry name" value="FAD/NAD-bd_sf"/>
</dbReference>
<comment type="caution">
    <text evidence="13">The sequence shown here is derived from an EMBL/GenBank/DDBJ whole genome shotgun (WGS) entry which is preliminary data.</text>
</comment>
<accession>A0A507E1L9</accession>
<evidence type="ECO:0000256" key="5">
    <source>
        <dbReference type="ARBA" id="ARBA00022630"/>
    </source>
</evidence>
<dbReference type="EC" id="1.14.13.196" evidence="4"/>
<evidence type="ECO:0000259" key="12">
    <source>
        <dbReference type="SMART" id="SM01006"/>
    </source>
</evidence>
<evidence type="ECO:0000256" key="11">
    <source>
        <dbReference type="SAM" id="MobiDB-lite"/>
    </source>
</evidence>
<dbReference type="GO" id="GO:0019290">
    <property type="term" value="P:siderophore biosynthetic process"/>
    <property type="evidence" value="ECO:0007669"/>
    <property type="project" value="InterPro"/>
</dbReference>
<dbReference type="GO" id="GO:0006879">
    <property type="term" value="P:intracellular iron ion homeostasis"/>
    <property type="evidence" value="ECO:0007669"/>
    <property type="project" value="TreeGrafter"/>
</dbReference>
<dbReference type="PANTHER" id="PTHR42802:SF1">
    <property type="entry name" value="L-ORNITHINE N(5)-MONOOXYGENASE"/>
    <property type="match status" value="1"/>
</dbReference>
<dbReference type="STRING" id="109895.A0A507E1L9"/>
<comment type="similarity">
    <text evidence="3">Belongs to the lysine N(6)-hydroxylase/L-ornithine N(5)-oxygenase family.</text>
</comment>
<protein>
    <recommendedName>
        <fullName evidence="4">L-ornithine N(5)-monooxygenase [NAD(P)H]</fullName>
        <ecNumber evidence="4">1.14.13.196</ecNumber>
    </recommendedName>
</protein>
<dbReference type="Gene3D" id="3.40.630.30">
    <property type="match status" value="1"/>
</dbReference>
<keyword evidence="7" id="KW-0521">NADP</keyword>